<feature type="domain" description="Response regulatory" evidence="12">
    <location>
        <begin position="651"/>
        <end position="770"/>
    </location>
</feature>
<dbReference type="InterPro" id="IPR036890">
    <property type="entry name" value="HATPase_C_sf"/>
</dbReference>
<dbReference type="SUPFAM" id="SSF55874">
    <property type="entry name" value="ATPase domain of HSP90 chaperone/DNA topoisomerase II/histidine kinase"/>
    <property type="match status" value="1"/>
</dbReference>
<evidence type="ECO:0000256" key="4">
    <source>
        <dbReference type="ARBA" id="ARBA00022553"/>
    </source>
</evidence>
<comment type="caution">
    <text evidence="14">The sequence shown here is derived from an EMBL/GenBank/DDBJ whole genome shotgun (WGS) entry which is preliminary data.</text>
</comment>
<keyword evidence="15" id="KW-1185">Reference proteome</keyword>
<accession>A0ABV7HB40</accession>
<keyword evidence="5" id="KW-0808">Transferase</keyword>
<dbReference type="SMART" id="SM00448">
    <property type="entry name" value="REC"/>
    <property type="match status" value="1"/>
</dbReference>
<dbReference type="PROSITE" id="PS50885">
    <property type="entry name" value="HAMP"/>
    <property type="match status" value="1"/>
</dbReference>
<dbReference type="PANTHER" id="PTHR45339:SF1">
    <property type="entry name" value="HYBRID SIGNAL TRANSDUCTION HISTIDINE KINASE J"/>
    <property type="match status" value="1"/>
</dbReference>
<dbReference type="SUPFAM" id="SSF158472">
    <property type="entry name" value="HAMP domain-like"/>
    <property type="match status" value="1"/>
</dbReference>
<evidence type="ECO:0000256" key="1">
    <source>
        <dbReference type="ARBA" id="ARBA00000085"/>
    </source>
</evidence>
<dbReference type="Gene3D" id="3.40.50.2300">
    <property type="match status" value="1"/>
</dbReference>
<dbReference type="CDD" id="cd17546">
    <property type="entry name" value="REC_hyHK_CKI1_RcsC-like"/>
    <property type="match status" value="1"/>
</dbReference>
<keyword evidence="4 8" id="KW-0597">Phosphoprotein</keyword>
<dbReference type="Gene3D" id="1.10.287.130">
    <property type="match status" value="1"/>
</dbReference>
<dbReference type="PANTHER" id="PTHR45339">
    <property type="entry name" value="HYBRID SIGNAL TRANSDUCTION HISTIDINE KINASE J"/>
    <property type="match status" value="1"/>
</dbReference>
<dbReference type="SMART" id="SM00387">
    <property type="entry name" value="HATPase_c"/>
    <property type="match status" value="1"/>
</dbReference>
<evidence type="ECO:0000313" key="15">
    <source>
        <dbReference type="Proteomes" id="UP001595476"/>
    </source>
</evidence>
<dbReference type="PRINTS" id="PR00344">
    <property type="entry name" value="BCTRLSENSOR"/>
</dbReference>
<evidence type="ECO:0000256" key="2">
    <source>
        <dbReference type="ARBA" id="ARBA00004370"/>
    </source>
</evidence>
<dbReference type="EMBL" id="JBHRSZ010000001">
    <property type="protein sequence ID" value="MFC3149605.1"/>
    <property type="molecule type" value="Genomic_DNA"/>
</dbReference>
<dbReference type="CDD" id="cd00082">
    <property type="entry name" value="HisKA"/>
    <property type="match status" value="1"/>
</dbReference>
<keyword evidence="10" id="KW-1133">Transmembrane helix</keyword>
<dbReference type="InterPro" id="IPR004358">
    <property type="entry name" value="Sig_transdc_His_kin-like_C"/>
</dbReference>
<feature type="modified residue" description="4-aspartylphosphate" evidence="8">
    <location>
        <position position="700"/>
    </location>
</feature>
<dbReference type="PROSITE" id="PS50109">
    <property type="entry name" value="HIS_KIN"/>
    <property type="match status" value="1"/>
</dbReference>
<dbReference type="SUPFAM" id="SSF52172">
    <property type="entry name" value="CheY-like"/>
    <property type="match status" value="1"/>
</dbReference>
<proteinExistence type="predicted"/>
<feature type="coiled-coil region" evidence="9">
    <location>
        <begin position="350"/>
        <end position="377"/>
    </location>
</feature>
<evidence type="ECO:0000256" key="9">
    <source>
        <dbReference type="SAM" id="Coils"/>
    </source>
</evidence>
<gene>
    <name evidence="14" type="ORF">ACFOEK_01040</name>
</gene>
<dbReference type="InterPro" id="IPR003660">
    <property type="entry name" value="HAMP_dom"/>
</dbReference>
<evidence type="ECO:0000256" key="5">
    <source>
        <dbReference type="ARBA" id="ARBA00022679"/>
    </source>
</evidence>
<dbReference type="InterPro" id="IPR036097">
    <property type="entry name" value="HisK_dim/P_sf"/>
</dbReference>
<evidence type="ECO:0000256" key="6">
    <source>
        <dbReference type="ARBA" id="ARBA00022777"/>
    </source>
</evidence>
<organism evidence="14 15">
    <name type="scientific">Litoribrevibacter euphylliae</name>
    <dbReference type="NCBI Taxonomy" id="1834034"/>
    <lineage>
        <taxon>Bacteria</taxon>
        <taxon>Pseudomonadati</taxon>
        <taxon>Pseudomonadota</taxon>
        <taxon>Gammaproteobacteria</taxon>
        <taxon>Oceanospirillales</taxon>
        <taxon>Oceanospirillaceae</taxon>
        <taxon>Litoribrevibacter</taxon>
    </lineage>
</organism>
<dbReference type="EC" id="2.7.13.3" evidence="3"/>
<dbReference type="Gene3D" id="3.30.565.10">
    <property type="entry name" value="Histidine kinase-like ATPase, C-terminal domain"/>
    <property type="match status" value="1"/>
</dbReference>
<dbReference type="SUPFAM" id="SSF47384">
    <property type="entry name" value="Homodimeric domain of signal transducing histidine kinase"/>
    <property type="match status" value="1"/>
</dbReference>
<keyword evidence="10" id="KW-0472">Membrane</keyword>
<keyword evidence="10" id="KW-0812">Transmembrane</keyword>
<comment type="subcellular location">
    <subcellularLocation>
        <location evidence="2">Membrane</location>
    </subcellularLocation>
</comment>
<feature type="domain" description="Histidine kinase" evidence="11">
    <location>
        <begin position="405"/>
        <end position="628"/>
    </location>
</feature>
<evidence type="ECO:0000256" key="10">
    <source>
        <dbReference type="SAM" id="Phobius"/>
    </source>
</evidence>
<dbReference type="Pfam" id="PF00512">
    <property type="entry name" value="HisKA"/>
    <property type="match status" value="1"/>
</dbReference>
<dbReference type="SMART" id="SM00388">
    <property type="entry name" value="HisKA"/>
    <property type="match status" value="1"/>
</dbReference>
<dbReference type="InterPro" id="IPR003661">
    <property type="entry name" value="HisK_dim/P_dom"/>
</dbReference>
<protein>
    <recommendedName>
        <fullName evidence="3">histidine kinase</fullName>
        <ecNumber evidence="3">2.7.13.3</ecNumber>
    </recommendedName>
</protein>
<dbReference type="CDD" id="cd16922">
    <property type="entry name" value="HATPase_EvgS-ArcB-TorS-like"/>
    <property type="match status" value="1"/>
</dbReference>
<reference evidence="15" key="1">
    <citation type="journal article" date="2019" name="Int. J. Syst. Evol. Microbiol.">
        <title>The Global Catalogue of Microorganisms (GCM) 10K type strain sequencing project: providing services to taxonomists for standard genome sequencing and annotation.</title>
        <authorList>
            <consortium name="The Broad Institute Genomics Platform"/>
            <consortium name="The Broad Institute Genome Sequencing Center for Infectious Disease"/>
            <person name="Wu L."/>
            <person name="Ma J."/>
        </authorList>
    </citation>
    <scope>NUCLEOTIDE SEQUENCE [LARGE SCALE GENOMIC DNA]</scope>
    <source>
        <strain evidence="15">KCTC 52438</strain>
    </source>
</reference>
<dbReference type="PROSITE" id="PS50110">
    <property type="entry name" value="RESPONSE_REGULATORY"/>
    <property type="match status" value="1"/>
</dbReference>
<dbReference type="Pfam" id="PF02518">
    <property type="entry name" value="HATPase_c"/>
    <property type="match status" value="1"/>
</dbReference>
<dbReference type="InterPro" id="IPR005467">
    <property type="entry name" value="His_kinase_dom"/>
</dbReference>
<sequence length="775" mass="87585">MPLRFKLALILMPLVILPLLLVGKVSLDHLHEQVDEVRSAQLDSISHEAMLSIEKLDREVELKLQFFADDTSLNMFLGKINSQQFSNLSDQLSERFSRAVSLFPSLSLLLIMNDNGKVLARSQNSPLSQLRLDVLHQKVTQDEMLQSLNFFNKETGQYFILKAKNIWLNETERYTLFFGVLLDELYPQLRKHSQTNGVHMLLCGNDGETIQYFSHSNHEFGLDCLNSQQSAIHNEVDQNAHLTKMPDHLHDALVKTESLHNQLWLVSVLDDHTKTMFDQKHGMMLLIVGAIVLAASYLLIYLIMDFFIVRPIRALSQVSEHIGQGKWHVNLHYEGKDEISTLYQNFNSMVANIHAAYREVEENKKNLESKVNERTSSLQESAWQLEHAKKQAEIANRAKSDFLANMSHEIRTPLNGMLGMAQILEDTNLTEEQTSYVEQINESGQGLLSLINDILDLSKIEAGKMVLHQEPTDINQVITSVVNLLRGTALEKNLNLVASFDPKIPNFVEADSLRLRQVLMNLIGNAIKFTEEGEVKVVSECLELDRDLDIVKFKIKVIDTGIGISADKLMGIFDAFSQADGSTTRRFGGTGLGLSITKRLVDMMRGSIHAESQPGHGSCFEMVFIWTVAYSPEDNSALLLDASEHTPRLGKILLVEDNAVNLKVAKTMLSKWGHEVTVAIDGEMALSLLQDNRYDLVLMDVQMPKMNGYEVTQAFRQFEREQDLPETPIIAITANALKYDQERCISSGMNDFIAKPVRKEELNRQVQVWLSKAVA</sequence>
<keyword evidence="9" id="KW-0175">Coiled coil</keyword>
<dbReference type="Gene3D" id="6.10.340.10">
    <property type="match status" value="1"/>
</dbReference>
<feature type="transmembrane region" description="Helical" evidence="10">
    <location>
        <begin position="283"/>
        <end position="303"/>
    </location>
</feature>
<evidence type="ECO:0000256" key="3">
    <source>
        <dbReference type="ARBA" id="ARBA00012438"/>
    </source>
</evidence>
<dbReference type="Proteomes" id="UP001595476">
    <property type="component" value="Unassembled WGS sequence"/>
</dbReference>
<evidence type="ECO:0000259" key="12">
    <source>
        <dbReference type="PROSITE" id="PS50110"/>
    </source>
</evidence>
<comment type="catalytic activity">
    <reaction evidence="1">
        <text>ATP + protein L-histidine = ADP + protein N-phospho-L-histidine.</text>
        <dbReference type="EC" id="2.7.13.3"/>
    </reaction>
</comment>
<name>A0ABV7HB40_9GAMM</name>
<dbReference type="SMART" id="SM00304">
    <property type="entry name" value="HAMP"/>
    <property type="match status" value="1"/>
</dbReference>
<dbReference type="Pfam" id="PF00672">
    <property type="entry name" value="HAMP"/>
    <property type="match status" value="1"/>
</dbReference>
<feature type="domain" description="HAMP" evidence="13">
    <location>
        <begin position="306"/>
        <end position="358"/>
    </location>
</feature>
<dbReference type="RefSeq" id="WP_386714847.1">
    <property type="nucleotide sequence ID" value="NZ_JBHRSZ010000001.1"/>
</dbReference>
<dbReference type="InterPro" id="IPR001789">
    <property type="entry name" value="Sig_transdc_resp-reg_receiver"/>
</dbReference>
<dbReference type="CDD" id="cd06225">
    <property type="entry name" value="HAMP"/>
    <property type="match status" value="1"/>
</dbReference>
<dbReference type="InterPro" id="IPR011006">
    <property type="entry name" value="CheY-like_superfamily"/>
</dbReference>
<evidence type="ECO:0000256" key="7">
    <source>
        <dbReference type="ARBA" id="ARBA00023012"/>
    </source>
</evidence>
<evidence type="ECO:0000259" key="13">
    <source>
        <dbReference type="PROSITE" id="PS50885"/>
    </source>
</evidence>
<evidence type="ECO:0000313" key="14">
    <source>
        <dbReference type="EMBL" id="MFC3149605.1"/>
    </source>
</evidence>
<keyword evidence="6" id="KW-0418">Kinase</keyword>
<dbReference type="InterPro" id="IPR003594">
    <property type="entry name" value="HATPase_dom"/>
</dbReference>
<evidence type="ECO:0000259" key="11">
    <source>
        <dbReference type="PROSITE" id="PS50109"/>
    </source>
</evidence>
<dbReference type="Pfam" id="PF00072">
    <property type="entry name" value="Response_reg"/>
    <property type="match status" value="1"/>
</dbReference>
<keyword evidence="7" id="KW-0902">Two-component regulatory system</keyword>
<evidence type="ECO:0000256" key="8">
    <source>
        <dbReference type="PROSITE-ProRule" id="PRU00169"/>
    </source>
</evidence>